<feature type="chain" id="PRO_5032614236" description="Fungal N-terminal domain-containing protein" evidence="1">
    <location>
        <begin position="18"/>
        <end position="408"/>
    </location>
</feature>
<organism evidence="2 3">
    <name type="scientific">Monilinia vaccinii-corymbosi</name>
    <dbReference type="NCBI Taxonomy" id="61207"/>
    <lineage>
        <taxon>Eukaryota</taxon>
        <taxon>Fungi</taxon>
        <taxon>Dikarya</taxon>
        <taxon>Ascomycota</taxon>
        <taxon>Pezizomycotina</taxon>
        <taxon>Leotiomycetes</taxon>
        <taxon>Helotiales</taxon>
        <taxon>Sclerotiniaceae</taxon>
        <taxon>Monilinia</taxon>
    </lineage>
</organism>
<gene>
    <name evidence="2" type="ORF">DSL72_007622</name>
</gene>
<dbReference type="AlphaFoldDB" id="A0A8A3PIC1"/>
<protein>
    <recommendedName>
        <fullName evidence="4">Fungal N-terminal domain-containing protein</fullName>
    </recommendedName>
</protein>
<keyword evidence="1" id="KW-0732">Signal</keyword>
<dbReference type="GO" id="GO:0005576">
    <property type="term" value="C:extracellular region"/>
    <property type="evidence" value="ECO:0007669"/>
    <property type="project" value="TreeGrafter"/>
</dbReference>
<dbReference type="Proteomes" id="UP000672032">
    <property type="component" value="Chromosome 5"/>
</dbReference>
<dbReference type="PANTHER" id="PTHR38123">
    <property type="entry name" value="CELL WALL SERINE-THREONINE-RICH GALACTOMANNOPROTEIN MP1 (AFU_ORTHOLOGUE AFUA_4G03240)"/>
    <property type="match status" value="1"/>
</dbReference>
<proteinExistence type="predicted"/>
<dbReference type="OrthoDB" id="3545072at2759"/>
<evidence type="ECO:0000313" key="3">
    <source>
        <dbReference type="Proteomes" id="UP000672032"/>
    </source>
</evidence>
<feature type="signal peptide" evidence="1">
    <location>
        <begin position="1"/>
        <end position="17"/>
    </location>
</feature>
<keyword evidence="3" id="KW-1185">Reference proteome</keyword>
<evidence type="ECO:0000256" key="1">
    <source>
        <dbReference type="SAM" id="SignalP"/>
    </source>
</evidence>
<dbReference type="EMBL" id="CP063409">
    <property type="protein sequence ID" value="QSZ34764.1"/>
    <property type="molecule type" value="Genomic_DNA"/>
</dbReference>
<name>A0A8A3PIC1_9HELO</name>
<evidence type="ECO:0000313" key="2">
    <source>
        <dbReference type="EMBL" id="QSZ34764.1"/>
    </source>
</evidence>
<reference evidence="2" key="1">
    <citation type="submission" date="2020-10" db="EMBL/GenBank/DDBJ databases">
        <title>Genome Sequence of Monilinia vaccinii-corymbosi Sheds Light on Mummy Berry Disease Infection of Blueberry and Mating Type.</title>
        <authorList>
            <person name="Yow A.G."/>
            <person name="Zhang Y."/>
            <person name="Bansal K."/>
            <person name="Eacker S.M."/>
            <person name="Sullivan S."/>
            <person name="Liachko I."/>
            <person name="Cubeta M.A."/>
            <person name="Rollins J.A."/>
            <person name="Ashrafi H."/>
        </authorList>
    </citation>
    <scope>NUCLEOTIDE SEQUENCE</scope>
    <source>
        <strain evidence="2">RL-1</strain>
    </source>
</reference>
<accession>A0A8A3PIC1</accession>
<evidence type="ECO:0008006" key="4">
    <source>
        <dbReference type="Google" id="ProtNLM"/>
    </source>
</evidence>
<sequence>MRFSYISALLLAPIALASPIASPDSISVAQRDASASIEARYPALSVRIMKVVEESEKITDLCKKFSGKMVESFAIYKQFKKCHKAVEYADRDAKESGPFGESESAKIEESLGKLTVVFVQISKSILQRKEMIRNSRYKNTIVGEFDSLRVFVRSFHQTCEKKATTPHQKKIKEYGDAVDARFETVKNSILDDHKDGYKAQRSLESRDEEMVKEAKEHFSFPGFPDMSSFAELPGFSNAEKKAFESRSDEGKEIKGRFSFPKLPDFSSFGKKLLAKRNLDFFKHLPDLCKDFLGSASEHGDSEGMILPMKTKLPHAQAMQMMKGLMHMLSSQSCLPLPSGCKFGQMGSGNGLCEPESGSCQNKDMMQGLLKSLMGNLVSVGDAKKSIGSYQPGKAFGDANRHGGGTYQS</sequence>
<dbReference type="PANTHER" id="PTHR38123:SF1">
    <property type="entry name" value="HYDROPHOBIC SURFACE BINDING PROTEIN"/>
    <property type="match status" value="1"/>
</dbReference>